<dbReference type="GO" id="GO:0005886">
    <property type="term" value="C:plasma membrane"/>
    <property type="evidence" value="ECO:0007669"/>
    <property type="project" value="TreeGrafter"/>
</dbReference>
<dbReference type="KEGG" id="tpi:TREPR_0795"/>
<dbReference type="Gene3D" id="3.40.50.300">
    <property type="entry name" value="P-loop containing nucleotide triphosphate hydrolases"/>
    <property type="match status" value="1"/>
</dbReference>
<dbReference type="GO" id="GO:0022857">
    <property type="term" value="F:transmembrane transporter activity"/>
    <property type="evidence" value="ECO:0007669"/>
    <property type="project" value="TreeGrafter"/>
</dbReference>
<evidence type="ECO:0000313" key="5">
    <source>
        <dbReference type="Proteomes" id="UP000009223"/>
    </source>
</evidence>
<evidence type="ECO:0000256" key="1">
    <source>
        <dbReference type="ARBA" id="ARBA00022741"/>
    </source>
</evidence>
<dbReference type="SMART" id="SM00382">
    <property type="entry name" value="AAA"/>
    <property type="match status" value="1"/>
</dbReference>
<dbReference type="OrthoDB" id="9805538at2"/>
<name>F5YJA0_TREPZ</name>
<keyword evidence="5" id="KW-1185">Reference proteome</keyword>
<reference evidence="5" key="1">
    <citation type="submission" date="2009-12" db="EMBL/GenBank/DDBJ databases">
        <title>Complete sequence of Treponema primitia strain ZAS-2.</title>
        <authorList>
            <person name="Tetu S.G."/>
            <person name="Matson E."/>
            <person name="Ren Q."/>
            <person name="Seshadri R."/>
            <person name="Elbourne L."/>
            <person name="Hassan K.A."/>
            <person name="Durkin A."/>
            <person name="Radune D."/>
            <person name="Mohamoud Y."/>
            <person name="Shay R."/>
            <person name="Jin S."/>
            <person name="Zhang X."/>
            <person name="Lucey K."/>
            <person name="Ballor N.R."/>
            <person name="Ottesen E."/>
            <person name="Rosenthal R."/>
            <person name="Allen A."/>
            <person name="Leadbetter J.R."/>
            <person name="Paulsen I.T."/>
        </authorList>
    </citation>
    <scope>NUCLEOTIDE SEQUENCE [LARGE SCALE GENOMIC DNA]</scope>
    <source>
        <strain evidence="5">ATCC BAA-887 / DSM 12427 / ZAS-2</strain>
    </source>
</reference>
<reference evidence="4 5" key="2">
    <citation type="journal article" date="2011" name="ISME J.">
        <title>RNA-seq reveals cooperative metabolic interactions between two termite-gut spirochete species in co-culture.</title>
        <authorList>
            <person name="Rosenthal A.Z."/>
            <person name="Matson E.G."/>
            <person name="Eldar A."/>
            <person name="Leadbetter J.R."/>
        </authorList>
    </citation>
    <scope>NUCLEOTIDE SEQUENCE [LARGE SCALE GENOMIC DNA]</scope>
    <source>
        <strain evidence="5">ATCC BAA-887 / DSM 12427 / ZAS-2</strain>
    </source>
</reference>
<dbReference type="InterPro" id="IPR003593">
    <property type="entry name" value="AAA+_ATPase"/>
</dbReference>
<evidence type="ECO:0000313" key="4">
    <source>
        <dbReference type="EMBL" id="AEF84139.1"/>
    </source>
</evidence>
<dbReference type="HOGENOM" id="CLU_000604_1_22_12"/>
<dbReference type="EMBL" id="CP001843">
    <property type="protein sequence ID" value="AEF84139.1"/>
    <property type="molecule type" value="Genomic_DNA"/>
</dbReference>
<dbReference type="InterPro" id="IPR003439">
    <property type="entry name" value="ABC_transporter-like_ATP-bd"/>
</dbReference>
<gene>
    <name evidence="4" type="ordered locus">TREPR_0795</name>
</gene>
<dbReference type="InterPro" id="IPR027417">
    <property type="entry name" value="P-loop_NTPase"/>
</dbReference>
<dbReference type="PANTHER" id="PTHR24220:SF676">
    <property type="entry name" value="OLIGOPEPTIDE TRANSPORT ATP-BINDING PROTEIN AMIE"/>
    <property type="match status" value="1"/>
</dbReference>
<dbReference type="AlphaFoldDB" id="F5YJA0"/>
<dbReference type="Pfam" id="PF00005">
    <property type="entry name" value="ABC_tran"/>
    <property type="match status" value="1"/>
</dbReference>
<evidence type="ECO:0000259" key="3">
    <source>
        <dbReference type="PROSITE" id="PS50893"/>
    </source>
</evidence>
<dbReference type="PROSITE" id="PS50893">
    <property type="entry name" value="ABC_TRANSPORTER_2"/>
    <property type="match status" value="1"/>
</dbReference>
<sequence length="245" mass="27536">MVEPIIEIKDVSFSSQNVEIVRNISLKIDEGKTLALVGPSGGGKSTVLKLAAGLLVPTGGKILFKGKSIAAMNRVQNLDFRREGAVVFQDSALWSNQNLYQCLELPLKVHFPKMSQADREKRIREVLNEVGYKKDTNIRPAMLSTGEQKLIAFARAMICKPELLFLDEWTESLDDTAAQRLITLVRRQQEEQRTIIFVSHDFRIIKSLADHIVMIIGGQLYLKLTRDQIAENENLSQMIEKGIAS</sequence>
<dbReference type="STRING" id="545694.TREPR_0795"/>
<evidence type="ECO:0000256" key="2">
    <source>
        <dbReference type="ARBA" id="ARBA00022840"/>
    </source>
</evidence>
<dbReference type="GO" id="GO:0005524">
    <property type="term" value="F:ATP binding"/>
    <property type="evidence" value="ECO:0007669"/>
    <property type="project" value="UniProtKB-KW"/>
</dbReference>
<feature type="domain" description="ABC transporter" evidence="3">
    <location>
        <begin position="6"/>
        <end position="242"/>
    </location>
</feature>
<keyword evidence="1" id="KW-0547">Nucleotide-binding</keyword>
<keyword evidence="2 4" id="KW-0067">ATP-binding</keyword>
<dbReference type="Proteomes" id="UP000009223">
    <property type="component" value="Chromosome"/>
</dbReference>
<organism evidence="4 5">
    <name type="scientific">Treponema primitia (strain ATCC BAA-887 / DSM 12427 / ZAS-2)</name>
    <dbReference type="NCBI Taxonomy" id="545694"/>
    <lineage>
        <taxon>Bacteria</taxon>
        <taxon>Pseudomonadati</taxon>
        <taxon>Spirochaetota</taxon>
        <taxon>Spirochaetia</taxon>
        <taxon>Spirochaetales</taxon>
        <taxon>Treponemataceae</taxon>
        <taxon>Treponema</taxon>
    </lineage>
</organism>
<dbReference type="RefSeq" id="WP_015709248.1">
    <property type="nucleotide sequence ID" value="NC_015578.1"/>
</dbReference>
<dbReference type="GO" id="GO:0016887">
    <property type="term" value="F:ATP hydrolysis activity"/>
    <property type="evidence" value="ECO:0007669"/>
    <property type="project" value="InterPro"/>
</dbReference>
<proteinExistence type="predicted"/>
<dbReference type="InterPro" id="IPR015854">
    <property type="entry name" value="ABC_transpr_LolD-like"/>
</dbReference>
<protein>
    <submittedName>
        <fullName evidence="4">Putative ABC transporter, ATP-binding protein</fullName>
    </submittedName>
</protein>
<dbReference type="SUPFAM" id="SSF52540">
    <property type="entry name" value="P-loop containing nucleoside triphosphate hydrolases"/>
    <property type="match status" value="1"/>
</dbReference>
<dbReference type="PANTHER" id="PTHR24220">
    <property type="entry name" value="IMPORT ATP-BINDING PROTEIN"/>
    <property type="match status" value="1"/>
</dbReference>
<accession>F5YJA0</accession>
<dbReference type="eggNOG" id="COG1135">
    <property type="taxonomic scope" value="Bacteria"/>
</dbReference>